<evidence type="ECO:0000313" key="3">
    <source>
        <dbReference type="EMBL" id="MCZ2720860.1"/>
    </source>
</evidence>
<dbReference type="PANTHER" id="PTHR35565">
    <property type="entry name" value="CYTOPLASMIC PROTEIN-RELATED"/>
    <property type="match status" value="1"/>
</dbReference>
<comment type="caution">
    <text evidence="3">The sequence shown here is derived from an EMBL/GenBank/DDBJ whole genome shotgun (WGS) entry which is preliminary data.</text>
</comment>
<dbReference type="Proteomes" id="UP001149719">
    <property type="component" value="Unassembled WGS sequence"/>
</dbReference>
<evidence type="ECO:0000313" key="4">
    <source>
        <dbReference type="Proteomes" id="UP001149719"/>
    </source>
</evidence>
<evidence type="ECO:0000259" key="2">
    <source>
        <dbReference type="Pfam" id="PF18945"/>
    </source>
</evidence>
<dbReference type="InterPro" id="IPR044032">
    <property type="entry name" value="TssC1_C"/>
</dbReference>
<protein>
    <submittedName>
        <fullName evidence="3">Type VI secretion system contractile sheath large subunit</fullName>
    </submittedName>
</protein>
<dbReference type="Pfam" id="PF18945">
    <property type="entry name" value="VipB_2"/>
    <property type="match status" value="1"/>
</dbReference>
<reference evidence="3" key="1">
    <citation type="submission" date="2022-12" db="EMBL/GenBank/DDBJ databases">
        <title>Marinomonas 15G1-11 sp. nov, isolated from marine algae.</title>
        <authorList>
            <person name="Butt M."/>
            <person name="Choi D.G."/>
            <person name="Kim J.M."/>
            <person name="Lee J.K."/>
            <person name="Baek J.H."/>
            <person name="Jeon C.O."/>
        </authorList>
    </citation>
    <scope>NUCLEOTIDE SEQUENCE</scope>
    <source>
        <strain evidence="3">15G1-11</strain>
    </source>
</reference>
<dbReference type="RefSeq" id="WP_269123082.1">
    <property type="nucleotide sequence ID" value="NZ_JAPUBN010000011.1"/>
</dbReference>
<proteinExistence type="predicted"/>
<dbReference type="InterPro" id="IPR044031">
    <property type="entry name" value="TssC1_N"/>
</dbReference>
<name>A0ABT4JR58_9GAMM</name>
<feature type="domain" description="TssC1 N-terminal" evidence="1">
    <location>
        <begin position="50"/>
        <end position="348"/>
    </location>
</feature>
<dbReference type="InterPro" id="IPR010269">
    <property type="entry name" value="T6SS_TssC-like"/>
</dbReference>
<dbReference type="PANTHER" id="PTHR35565:SF3">
    <property type="entry name" value="TYPE VI SECRETION SYSTEM SHEATH PROTEIN TSSC1"/>
    <property type="match status" value="1"/>
</dbReference>
<evidence type="ECO:0000259" key="1">
    <source>
        <dbReference type="Pfam" id="PF05943"/>
    </source>
</evidence>
<feature type="domain" description="TssC1 C-terminal" evidence="2">
    <location>
        <begin position="357"/>
        <end position="463"/>
    </location>
</feature>
<dbReference type="Pfam" id="PF05943">
    <property type="entry name" value="VipB"/>
    <property type="match status" value="1"/>
</dbReference>
<keyword evidence="4" id="KW-1185">Reference proteome</keyword>
<organism evidence="3 4">
    <name type="scientific">Marinomonas phaeophyticola</name>
    <dbReference type="NCBI Taxonomy" id="3004091"/>
    <lineage>
        <taxon>Bacteria</taxon>
        <taxon>Pseudomonadati</taxon>
        <taxon>Pseudomonadota</taxon>
        <taxon>Gammaproteobacteria</taxon>
        <taxon>Oceanospirillales</taxon>
        <taxon>Oceanospirillaceae</taxon>
        <taxon>Marinomonas</taxon>
    </lineage>
</organism>
<dbReference type="EMBL" id="JAPUBN010000011">
    <property type="protein sequence ID" value="MCZ2720860.1"/>
    <property type="molecule type" value="Genomic_DNA"/>
</dbReference>
<sequence>MTMFKESLQNEFNKLDADHDDYLFCALKLLAELDEDMLTNKRMLTSSISHLIAKIDEALSEQVSKIIHHSDFQLLEATWNGVYSLAHLPVNAHKVKVRILDLSWEELSHNMNNSISLRRTLLYNLIGNQELNTSGGQPFGLVVVDRAVSFSLDQDYDDIYTLELLAGLGDLCLCPFIFSPANDFFGESGADWLSDTRRVEKILAGPEFTSWQRLRHLPEARYLGMVLPRIKLRDHYSNDSCSKFIFDEAFQRNKGLWGSSAFLFASIAMREFNRINWFGFMKSRWQDQYTGALVNVPRNNVGSFSTYNPTPDVRMITDMGVFYAEQGFIPLCHSLITDKYFFRGNNSIWRTRGEEGDAVMAQLQTTLMVCRIAHYLKVQIRGMIGNFQTAQECEQYLNRWLDRYSSNLSSADEATLAKYPLSKGSVVVKEIEGEQGRYSCDVIIQPQYQFDHVCGELMLSTDLGADSSRSNGVLA</sequence>
<accession>A0ABT4JR58</accession>
<gene>
    <name evidence="3" type="ORF">O1D97_04175</name>
</gene>